<keyword evidence="1" id="KW-1133">Transmembrane helix</keyword>
<sequence>MINLVKLILKILPWLLVVGLLSWMLIQEKMSFSKERITEIETNTILTKVEQLGKMELVKYNFQEVTEIKKITNSIDFKLFKYKPLPDSKGVLISQGSAAGCIDLTRIKSADIQSEGDTLYISLPKPEICYFKIDLEKSRLYDLQIDYMRDEDRKNFVQELYKVAEEQIQKSALESGILEQTKENAHSVLRPMLESISDKTIILSFELDEPIIIDDN</sequence>
<dbReference type="Proteomes" id="UP000198393">
    <property type="component" value="Unassembled WGS sequence"/>
</dbReference>
<dbReference type="Pfam" id="PF14014">
    <property type="entry name" value="DUF4230"/>
    <property type="match status" value="1"/>
</dbReference>
<feature type="transmembrane region" description="Helical" evidence="1">
    <location>
        <begin position="7"/>
        <end position="26"/>
    </location>
</feature>
<dbReference type="OrthoDB" id="791023at2"/>
<protein>
    <recommendedName>
        <fullName evidence="4">DUF4230 domain-containing protein</fullName>
    </recommendedName>
</protein>
<keyword evidence="1" id="KW-0472">Membrane</keyword>
<gene>
    <name evidence="2" type="ORF">SAMN05421640_0552</name>
</gene>
<keyword evidence="1" id="KW-0812">Transmembrane</keyword>
<name>A0A239F8Z2_EKHLU</name>
<proteinExistence type="predicted"/>
<evidence type="ECO:0000313" key="2">
    <source>
        <dbReference type="EMBL" id="SNS53267.1"/>
    </source>
</evidence>
<organism evidence="2 3">
    <name type="scientific">Ekhidna lutea</name>
    <dbReference type="NCBI Taxonomy" id="447679"/>
    <lineage>
        <taxon>Bacteria</taxon>
        <taxon>Pseudomonadati</taxon>
        <taxon>Bacteroidota</taxon>
        <taxon>Cytophagia</taxon>
        <taxon>Cytophagales</taxon>
        <taxon>Reichenbachiellaceae</taxon>
        <taxon>Ekhidna</taxon>
    </lineage>
</organism>
<accession>A0A239F8Z2</accession>
<dbReference type="EMBL" id="FZPD01000001">
    <property type="protein sequence ID" value="SNS53267.1"/>
    <property type="molecule type" value="Genomic_DNA"/>
</dbReference>
<dbReference type="InterPro" id="IPR025324">
    <property type="entry name" value="DUF4230"/>
</dbReference>
<dbReference type="AlphaFoldDB" id="A0A239F8Z2"/>
<reference evidence="2 3" key="1">
    <citation type="submission" date="2017-06" db="EMBL/GenBank/DDBJ databases">
        <authorList>
            <person name="Kim H.J."/>
            <person name="Triplett B.A."/>
        </authorList>
    </citation>
    <scope>NUCLEOTIDE SEQUENCE [LARGE SCALE GENOMIC DNA]</scope>
    <source>
        <strain evidence="2 3">DSM 19307</strain>
    </source>
</reference>
<evidence type="ECO:0000256" key="1">
    <source>
        <dbReference type="SAM" id="Phobius"/>
    </source>
</evidence>
<evidence type="ECO:0008006" key="4">
    <source>
        <dbReference type="Google" id="ProtNLM"/>
    </source>
</evidence>
<evidence type="ECO:0000313" key="3">
    <source>
        <dbReference type="Proteomes" id="UP000198393"/>
    </source>
</evidence>
<keyword evidence="3" id="KW-1185">Reference proteome</keyword>
<dbReference type="RefSeq" id="WP_089355310.1">
    <property type="nucleotide sequence ID" value="NZ_FZPD01000001.1"/>
</dbReference>